<dbReference type="RefSeq" id="WP_113867574.1">
    <property type="nucleotide sequence ID" value="NZ_BAABQN010000002.1"/>
</dbReference>
<evidence type="ECO:0000256" key="8">
    <source>
        <dbReference type="ARBA" id="ARBA00023300"/>
    </source>
</evidence>
<comment type="caution">
    <text evidence="13">The sequence shown here is derived from an EMBL/GenBank/DDBJ whole genome shotgun (WGS) entry which is preliminary data.</text>
</comment>
<comment type="catalytic activity">
    <reaction evidence="9 10">
        <text>oxaloacetate + phosphate = phosphoenolpyruvate + hydrogencarbonate</text>
        <dbReference type="Rhea" id="RHEA:28370"/>
        <dbReference type="ChEBI" id="CHEBI:16452"/>
        <dbReference type="ChEBI" id="CHEBI:17544"/>
        <dbReference type="ChEBI" id="CHEBI:43474"/>
        <dbReference type="ChEBI" id="CHEBI:58702"/>
        <dbReference type="EC" id="4.1.1.31"/>
    </reaction>
</comment>
<reference evidence="13 14" key="1">
    <citation type="submission" date="2018-06" db="EMBL/GenBank/DDBJ databases">
        <title>Genomic Encyclopedia of Type Strains, Phase IV (KMG-IV): sequencing the most valuable type-strain genomes for metagenomic binning, comparative biology and taxonomic classification.</title>
        <authorList>
            <person name="Goeker M."/>
        </authorList>
    </citation>
    <scope>NUCLEOTIDE SEQUENCE [LARGE SCALE GENOMIC DNA]</scope>
    <source>
        <strain evidence="13 14">DSM 15140</strain>
    </source>
</reference>
<dbReference type="InterPro" id="IPR021135">
    <property type="entry name" value="PEP_COase"/>
</dbReference>
<sequence length="921" mass="105796">MEVKTDEKSTISLRRDVEYLNKILDKVLYHEGGEELLEKVNKIRSLTTSLRDAQDPSIYMQIKEEIDQLQPPLRENVIRAFSVNLHLFNIAEQNYRVRRRREYQAQDDTIIQPGSLEDGAKRLFENNVSPEQIGELLEQLSLELVITAHPTEATRRTMLRIHQRVASLLKAWDHSYTRYAKKVIQETIENEITILWQSSEIREKKPSVMKEVSNGLYFFDKVLFDVLPRLHQDLEDLLYEKYNQQWHVPSFLRFGSWIGGDRDGNPNVTANTTLQTLKEHRALVLSKYKDSLDRLKELLSQSTKKVAVSEEIEDSIQQERKTLNYNGWHKEDEVYRIKLGLMLRKLEYTEQEHELGYQNAEALLNDLYMIQNSLEQHHPNKTPIKLLRKVIRQVNVFGFHLATLDIRNHSGEHETALAEILRDVNIAPDYKALDEEGKLDVLIKVLEDPRPLISIYDEFSAETQEMINTFRMIKEVKDTFGERAIEVYLISMTASVSDLLEVLVFAKEVGLYRVYPDGHVKSRLHVAPLLETIDDLKHGPDMIKHLFSIPLYRRHLQARGDLQEIMLGYSDSSKDGGTLTANWELYQAQEEIHSIASSFNVKLKYFHGRGGSLGRGGGPLNTSLLSQPPITLGDGVKITEQGEVLSSRYLLTDIAYRSLEQATTTMMTAIAGLNDATKQVDIPSQTERQAMGKISDYALEKYQSLVFQDDGFLKYFNQATPLNELGALNIGSRPMKRKGSDRFEDLRAIPWVFAWTQSRQLLPAWFAAGTGFYKFIEETGDLALLQELYQKWPFFQSTINNLQMALTKADLTTAKEYTKMVEDTAIQTRIYDQIVEEYNLTKAMVLKIAQQEELMEHKPNIKESVRLRNPLVDPLNLIQVNLISQLRKENENGSDHEVLNSLLTEVLLTINGVAAGLRNTG</sequence>
<dbReference type="EMBL" id="QNRI01000002">
    <property type="protein sequence ID" value="RBP00707.1"/>
    <property type="molecule type" value="Genomic_DNA"/>
</dbReference>
<keyword evidence="14" id="KW-1185">Reference proteome</keyword>
<organism evidence="13 14">
    <name type="scientific">Paraliobacillus ryukyuensis</name>
    <dbReference type="NCBI Taxonomy" id="200904"/>
    <lineage>
        <taxon>Bacteria</taxon>
        <taxon>Bacillati</taxon>
        <taxon>Bacillota</taxon>
        <taxon>Bacilli</taxon>
        <taxon>Bacillales</taxon>
        <taxon>Bacillaceae</taxon>
        <taxon>Paraliobacillus</taxon>
    </lineage>
</organism>
<dbReference type="OrthoDB" id="9768133at2"/>
<evidence type="ECO:0000256" key="5">
    <source>
        <dbReference type="ARBA" id="ARBA00022419"/>
    </source>
</evidence>
<evidence type="ECO:0000256" key="7">
    <source>
        <dbReference type="ARBA" id="ARBA00023239"/>
    </source>
</evidence>
<evidence type="ECO:0000256" key="6">
    <source>
        <dbReference type="ARBA" id="ARBA00022842"/>
    </source>
</evidence>
<dbReference type="GO" id="GO:0000287">
    <property type="term" value="F:magnesium ion binding"/>
    <property type="evidence" value="ECO:0007669"/>
    <property type="project" value="UniProtKB-UniRule"/>
</dbReference>
<comment type="cofactor">
    <cofactor evidence="1 10">
        <name>Mg(2+)</name>
        <dbReference type="ChEBI" id="CHEBI:18420"/>
    </cofactor>
</comment>
<dbReference type="Gene3D" id="1.20.1440.90">
    <property type="entry name" value="Phosphoenolpyruvate/pyruvate domain"/>
    <property type="match status" value="1"/>
</dbReference>
<evidence type="ECO:0000313" key="13">
    <source>
        <dbReference type="EMBL" id="RBP00707.1"/>
    </source>
</evidence>
<protein>
    <recommendedName>
        <fullName evidence="5 10">Phosphoenolpyruvate carboxylase</fullName>
        <shortName evidence="10">PEPC</shortName>
        <shortName evidence="10">PEPCase</shortName>
        <ecNumber evidence="4 10">4.1.1.31</ecNumber>
    </recommendedName>
</protein>
<dbReference type="GO" id="GO:0005829">
    <property type="term" value="C:cytosol"/>
    <property type="evidence" value="ECO:0007669"/>
    <property type="project" value="TreeGrafter"/>
</dbReference>
<dbReference type="InterPro" id="IPR022805">
    <property type="entry name" value="PEP_COase_bac/pln-type"/>
</dbReference>
<evidence type="ECO:0000256" key="2">
    <source>
        <dbReference type="ARBA" id="ARBA00003670"/>
    </source>
</evidence>
<dbReference type="GO" id="GO:0008964">
    <property type="term" value="F:phosphoenolpyruvate carboxylase activity"/>
    <property type="evidence" value="ECO:0007669"/>
    <property type="project" value="UniProtKB-UniRule"/>
</dbReference>
<dbReference type="AlphaFoldDB" id="A0A366EE89"/>
<dbReference type="PANTHER" id="PTHR30523:SF6">
    <property type="entry name" value="PHOSPHOENOLPYRUVATE CARBOXYLASE"/>
    <property type="match status" value="1"/>
</dbReference>
<evidence type="ECO:0000256" key="4">
    <source>
        <dbReference type="ARBA" id="ARBA00012305"/>
    </source>
</evidence>
<evidence type="ECO:0000256" key="3">
    <source>
        <dbReference type="ARBA" id="ARBA00008346"/>
    </source>
</evidence>
<name>A0A366EE89_9BACI</name>
<dbReference type="GO" id="GO:0006099">
    <property type="term" value="P:tricarboxylic acid cycle"/>
    <property type="evidence" value="ECO:0007669"/>
    <property type="project" value="InterPro"/>
</dbReference>
<gene>
    <name evidence="10" type="primary">ppc</name>
    <name evidence="13" type="ORF">DES48_102475</name>
</gene>
<proteinExistence type="inferred from homology"/>
<evidence type="ECO:0000256" key="9">
    <source>
        <dbReference type="ARBA" id="ARBA00048995"/>
    </source>
</evidence>
<dbReference type="NCBIfam" id="NF000584">
    <property type="entry name" value="PRK00009.1"/>
    <property type="match status" value="1"/>
</dbReference>
<dbReference type="InterPro" id="IPR033129">
    <property type="entry name" value="PEPCASE_His_AS"/>
</dbReference>
<dbReference type="GO" id="GO:0006107">
    <property type="term" value="P:oxaloacetate metabolic process"/>
    <property type="evidence" value="ECO:0007669"/>
    <property type="project" value="UniProtKB-UniRule"/>
</dbReference>
<dbReference type="InterPro" id="IPR018129">
    <property type="entry name" value="PEP_COase_Lys_AS"/>
</dbReference>
<keyword evidence="8 10" id="KW-0120">Carbon dioxide fixation</keyword>
<evidence type="ECO:0000256" key="12">
    <source>
        <dbReference type="PROSITE-ProRule" id="PRU10112"/>
    </source>
</evidence>
<keyword evidence="13" id="KW-0670">Pyruvate</keyword>
<dbReference type="Pfam" id="PF00311">
    <property type="entry name" value="PEPcase"/>
    <property type="match status" value="1"/>
</dbReference>
<dbReference type="EC" id="4.1.1.31" evidence="4 10"/>
<dbReference type="STRING" id="200904.GCA_900168775_00734"/>
<evidence type="ECO:0000256" key="10">
    <source>
        <dbReference type="HAMAP-Rule" id="MF_00595"/>
    </source>
</evidence>
<feature type="active site" evidence="10 12">
    <location>
        <position position="574"/>
    </location>
</feature>
<dbReference type="PANTHER" id="PTHR30523">
    <property type="entry name" value="PHOSPHOENOLPYRUVATE CARBOXYLASE"/>
    <property type="match status" value="1"/>
</dbReference>
<comment type="subunit">
    <text evidence="10">Homotetramer.</text>
</comment>
<dbReference type="GO" id="GO:0015977">
    <property type="term" value="P:carbon fixation"/>
    <property type="evidence" value="ECO:0007669"/>
    <property type="project" value="UniProtKB-UniRule"/>
</dbReference>
<evidence type="ECO:0000313" key="14">
    <source>
        <dbReference type="Proteomes" id="UP000252254"/>
    </source>
</evidence>
<accession>A0A366EE89</accession>
<dbReference type="InterPro" id="IPR015813">
    <property type="entry name" value="Pyrv/PenolPyrv_kinase-like_dom"/>
</dbReference>
<evidence type="ECO:0000256" key="11">
    <source>
        <dbReference type="PROSITE-ProRule" id="PRU10111"/>
    </source>
</evidence>
<comment type="similarity">
    <text evidence="3 10">Belongs to the PEPCase type 1 family.</text>
</comment>
<dbReference type="PROSITE" id="PS00393">
    <property type="entry name" value="PEPCASE_2"/>
    <property type="match status" value="1"/>
</dbReference>
<comment type="function">
    <text evidence="2 10">Forms oxaloacetate, a four-carbon dicarboxylic acid source for the tricarboxylic acid cycle.</text>
</comment>
<dbReference type="SUPFAM" id="SSF51621">
    <property type="entry name" value="Phosphoenolpyruvate/pyruvate domain"/>
    <property type="match status" value="1"/>
</dbReference>
<dbReference type="HAMAP" id="MF_00595">
    <property type="entry name" value="PEPcase_type1"/>
    <property type="match status" value="1"/>
</dbReference>
<dbReference type="PRINTS" id="PR00150">
    <property type="entry name" value="PEPCARBXLASE"/>
</dbReference>
<feature type="active site" evidence="10 11">
    <location>
        <position position="149"/>
    </location>
</feature>
<keyword evidence="7 10" id="KW-0456">Lyase</keyword>
<dbReference type="Proteomes" id="UP000252254">
    <property type="component" value="Unassembled WGS sequence"/>
</dbReference>
<keyword evidence="6 10" id="KW-0460">Magnesium</keyword>
<dbReference type="PROSITE" id="PS00781">
    <property type="entry name" value="PEPCASE_1"/>
    <property type="match status" value="1"/>
</dbReference>
<evidence type="ECO:0000256" key="1">
    <source>
        <dbReference type="ARBA" id="ARBA00001946"/>
    </source>
</evidence>